<dbReference type="PANTHER" id="PTHR11654">
    <property type="entry name" value="OLIGOPEPTIDE TRANSPORTER-RELATED"/>
    <property type="match status" value="1"/>
</dbReference>
<evidence type="ECO:0000256" key="2">
    <source>
        <dbReference type="ARBA" id="ARBA00005982"/>
    </source>
</evidence>
<feature type="transmembrane region" description="Helical" evidence="7">
    <location>
        <begin position="373"/>
        <end position="392"/>
    </location>
</feature>
<dbReference type="EMBL" id="JAHRHJ020000005">
    <property type="protein sequence ID" value="KAH9313812.1"/>
    <property type="molecule type" value="Genomic_DNA"/>
</dbReference>
<keyword evidence="5 7" id="KW-0472">Membrane</keyword>
<name>A0AA38G027_TAXCH</name>
<accession>A0AA38G027</accession>
<feature type="transmembrane region" description="Helical" evidence="7">
    <location>
        <begin position="333"/>
        <end position="353"/>
    </location>
</feature>
<feature type="transmembrane region" description="Helical" evidence="7">
    <location>
        <begin position="191"/>
        <end position="209"/>
    </location>
</feature>
<dbReference type="SUPFAM" id="SSF103473">
    <property type="entry name" value="MFS general substrate transporter"/>
    <property type="match status" value="1"/>
</dbReference>
<evidence type="ECO:0000313" key="9">
    <source>
        <dbReference type="Proteomes" id="UP000824469"/>
    </source>
</evidence>
<keyword evidence="3 7" id="KW-0812">Transmembrane</keyword>
<proteinExistence type="inferred from homology"/>
<evidence type="ECO:0000256" key="5">
    <source>
        <dbReference type="ARBA" id="ARBA00023136"/>
    </source>
</evidence>
<feature type="transmembrane region" description="Helical" evidence="7">
    <location>
        <begin position="413"/>
        <end position="434"/>
    </location>
</feature>
<evidence type="ECO:0000256" key="7">
    <source>
        <dbReference type="SAM" id="Phobius"/>
    </source>
</evidence>
<reference evidence="8 9" key="1">
    <citation type="journal article" date="2021" name="Nat. Plants">
        <title>The Taxus genome provides insights into paclitaxel biosynthesis.</title>
        <authorList>
            <person name="Xiong X."/>
            <person name="Gou J."/>
            <person name="Liao Q."/>
            <person name="Li Y."/>
            <person name="Zhou Q."/>
            <person name="Bi G."/>
            <person name="Li C."/>
            <person name="Du R."/>
            <person name="Wang X."/>
            <person name="Sun T."/>
            <person name="Guo L."/>
            <person name="Liang H."/>
            <person name="Lu P."/>
            <person name="Wu Y."/>
            <person name="Zhang Z."/>
            <person name="Ro D.K."/>
            <person name="Shang Y."/>
            <person name="Huang S."/>
            <person name="Yan J."/>
        </authorList>
    </citation>
    <scope>NUCLEOTIDE SEQUENCE [LARGE SCALE GENOMIC DNA]</scope>
    <source>
        <strain evidence="8">Ta-2019</strain>
    </source>
</reference>
<feature type="transmembrane region" description="Helical" evidence="7">
    <location>
        <begin position="499"/>
        <end position="522"/>
    </location>
</feature>
<evidence type="ECO:0000256" key="3">
    <source>
        <dbReference type="ARBA" id="ARBA00022692"/>
    </source>
</evidence>
<evidence type="ECO:0000256" key="4">
    <source>
        <dbReference type="ARBA" id="ARBA00022989"/>
    </source>
</evidence>
<feature type="transmembrane region" description="Helical" evidence="7">
    <location>
        <begin position="221"/>
        <end position="240"/>
    </location>
</feature>
<protein>
    <submittedName>
        <fullName evidence="8">Uncharacterized protein</fullName>
    </submittedName>
</protein>
<comment type="subcellular location">
    <subcellularLocation>
        <location evidence="1">Membrane</location>
        <topology evidence="1">Multi-pass membrane protein</topology>
    </subcellularLocation>
</comment>
<dbReference type="GO" id="GO:0022857">
    <property type="term" value="F:transmembrane transporter activity"/>
    <property type="evidence" value="ECO:0007669"/>
    <property type="project" value="InterPro"/>
</dbReference>
<dbReference type="Gene3D" id="1.20.1250.20">
    <property type="entry name" value="MFS general substrate transporter like domains"/>
    <property type="match status" value="1"/>
</dbReference>
<feature type="transmembrane region" description="Helical" evidence="7">
    <location>
        <begin position="542"/>
        <end position="562"/>
    </location>
</feature>
<feature type="region of interest" description="Disordered" evidence="6">
    <location>
        <begin position="1"/>
        <end position="27"/>
    </location>
</feature>
<comment type="similarity">
    <text evidence="2">Belongs to the major facilitator superfamily. Proton-dependent oligopeptide transporter (POT/PTR) (TC 2.A.17) family.</text>
</comment>
<dbReference type="AlphaFoldDB" id="A0AA38G027"/>
<feature type="non-terminal residue" evidence="8">
    <location>
        <position position="604"/>
    </location>
</feature>
<evidence type="ECO:0000313" key="8">
    <source>
        <dbReference type="EMBL" id="KAH9313812.1"/>
    </source>
</evidence>
<sequence length="604" mass="66592">GEEQNISTFASGGVLDKNGNPADKSKTGGWSAAAIILGAELSERMCVIGISSNLVTYLVGKLHLSNADSANIVTNFMGTLYMLCLLGGFAADSLLGRFKTIAIFGTIQSLGVGLLAFSTSLSSLQPPPCLDNRQVCIPASGKMMAMLYASLYITAIGVGGVKSNVSGFGSDQFDNEDPKEHRKMLYFFNRFYFCISLGSLLAVTVLVYIQDNIGRGWGYGIPAGSMLLAVALFIGGSYLYRYRKPAGSPLTQVGQVLVAAWRNRKKSLPPDPSLLNQDGYGNYMDPVKRRILHTNQFLCLDKAAIVDPSMDEASKRSPWKMATVARVEEVKMLLRLLPIWSSCIMFWTVYSQMTTFSVEQANTMDRSIGSFKIPSASLQIFLVGSIMLFTTLSEKVIVPFMRRLTGKVHGITSLQRISVGLVLSIFAMLAAALVEKKRLDVAKESGLTQKRTAIVPITVYWLVPQFFLVGAGEAFAYVGQLEFFIKEAPVSMKSMSTGLFLCTLSLGFFWSSLLVTVVDKITKHGQNGGWLPNNLNRGRLDYFYWLLTILSIINLVIFLVFARWYKYKDEGGNCEEDQNSCNMKEFNSSLEKKKSEEVEVYVAV</sequence>
<feature type="transmembrane region" description="Helical" evidence="7">
    <location>
        <begin position="454"/>
        <end position="478"/>
    </location>
</feature>
<dbReference type="InterPro" id="IPR000109">
    <property type="entry name" value="POT_fam"/>
</dbReference>
<dbReference type="GO" id="GO:0016020">
    <property type="term" value="C:membrane"/>
    <property type="evidence" value="ECO:0007669"/>
    <property type="project" value="UniProtKB-SubCell"/>
</dbReference>
<evidence type="ECO:0000256" key="1">
    <source>
        <dbReference type="ARBA" id="ARBA00004141"/>
    </source>
</evidence>
<feature type="transmembrane region" description="Helical" evidence="7">
    <location>
        <begin position="103"/>
        <end position="123"/>
    </location>
</feature>
<feature type="compositionally biased region" description="Polar residues" evidence="6">
    <location>
        <begin position="1"/>
        <end position="10"/>
    </location>
</feature>
<keyword evidence="9" id="KW-1185">Reference proteome</keyword>
<keyword evidence="4 7" id="KW-1133">Transmembrane helix</keyword>
<evidence type="ECO:0000256" key="6">
    <source>
        <dbReference type="SAM" id="MobiDB-lite"/>
    </source>
</evidence>
<feature type="transmembrane region" description="Helical" evidence="7">
    <location>
        <begin position="143"/>
        <end position="161"/>
    </location>
</feature>
<comment type="caution">
    <text evidence="8">The sequence shown here is derived from an EMBL/GenBank/DDBJ whole genome shotgun (WGS) entry which is preliminary data.</text>
</comment>
<feature type="transmembrane region" description="Helical" evidence="7">
    <location>
        <begin position="72"/>
        <end position="91"/>
    </location>
</feature>
<dbReference type="OMA" id="RMGRFWT"/>
<dbReference type="InterPro" id="IPR036259">
    <property type="entry name" value="MFS_trans_sf"/>
</dbReference>
<organism evidence="8 9">
    <name type="scientific">Taxus chinensis</name>
    <name type="common">Chinese yew</name>
    <name type="synonym">Taxus wallichiana var. chinensis</name>
    <dbReference type="NCBI Taxonomy" id="29808"/>
    <lineage>
        <taxon>Eukaryota</taxon>
        <taxon>Viridiplantae</taxon>
        <taxon>Streptophyta</taxon>
        <taxon>Embryophyta</taxon>
        <taxon>Tracheophyta</taxon>
        <taxon>Spermatophyta</taxon>
        <taxon>Pinopsida</taxon>
        <taxon>Pinidae</taxon>
        <taxon>Conifers II</taxon>
        <taxon>Cupressales</taxon>
        <taxon>Taxaceae</taxon>
        <taxon>Taxus</taxon>
    </lineage>
</organism>
<dbReference type="Pfam" id="PF00854">
    <property type="entry name" value="PTR2"/>
    <property type="match status" value="1"/>
</dbReference>
<dbReference type="Proteomes" id="UP000824469">
    <property type="component" value="Unassembled WGS sequence"/>
</dbReference>
<gene>
    <name evidence="8" type="ORF">KI387_022439</name>
</gene>